<comment type="caution">
    <text evidence="1">The sequence shown here is derived from an EMBL/GenBank/DDBJ whole genome shotgun (WGS) entry which is preliminary data.</text>
</comment>
<organism evidence="1">
    <name type="scientific">Escherichia coli</name>
    <dbReference type="NCBI Taxonomy" id="562"/>
    <lineage>
        <taxon>Bacteria</taxon>
        <taxon>Pseudomonadati</taxon>
        <taxon>Pseudomonadota</taxon>
        <taxon>Gammaproteobacteria</taxon>
        <taxon>Enterobacterales</taxon>
        <taxon>Enterobacteriaceae</taxon>
        <taxon>Escherichia</taxon>
    </lineage>
</organism>
<reference evidence="1" key="1">
    <citation type="journal article" date="2018" name="Genome Biol.">
        <title>SKESA: strategic k-mer extension for scrupulous assemblies.</title>
        <authorList>
            <person name="Souvorov A."/>
            <person name="Agarwala R."/>
            <person name="Lipman D.J."/>
        </authorList>
    </citation>
    <scope>NUCLEOTIDE SEQUENCE [LARGE SCALE GENOMIC DNA]</scope>
    <source>
        <strain evidence="1">1839</strain>
    </source>
</reference>
<accession>A0A765T608</accession>
<gene>
    <name evidence="1" type="ORF">GGB84_004622</name>
</gene>
<proteinExistence type="predicted"/>
<dbReference type="AlphaFoldDB" id="A0A765T608"/>
<sequence>MNPDNISSVINRFSGWSSNEPLKTDKDLTTLPTTVQAIKIIAAILDPHRITVGIDTLYTPQRKSFTSESQQLIESALKTLHVINPNNLETNHDEKGNYLALEYNIDTPEKIAISVYNDKTYDSYGQCLLFSDDEINLFNLIQTIIFETKHQYVINLMLDPELMFKFICTTQQSRLDPQFLVPNYFPVKIKEFVTEKEILTLFHFLQMKIDFNILTLEEYTEIMRPLLKCERSIHDSCRYITGNDSMSQIEPPSGNQIHFHLYPDESVTLFLYFSNNTFEHFIFNKSIPSQYRYFAMFTNIAIVIDQLTDATKIL</sequence>
<evidence type="ECO:0000313" key="1">
    <source>
        <dbReference type="EMBL" id="HAG5772850.1"/>
    </source>
</evidence>
<reference evidence="1" key="2">
    <citation type="submission" date="2020-02" db="EMBL/GenBank/DDBJ databases">
        <authorList>
            <consortium name="NCBI Pathogen Detection Project"/>
        </authorList>
    </citation>
    <scope>NUCLEOTIDE SEQUENCE</scope>
    <source>
        <strain evidence="1">1839</strain>
    </source>
</reference>
<protein>
    <submittedName>
        <fullName evidence="1">Uncharacterized protein</fullName>
    </submittedName>
</protein>
<dbReference type="EMBL" id="DAAYTU010000047">
    <property type="protein sequence ID" value="HAG5772850.1"/>
    <property type="molecule type" value="Genomic_DNA"/>
</dbReference>
<name>A0A765T608_ECOLX</name>